<keyword evidence="8 10" id="KW-0406">Ion transport</keyword>
<sequence length="503" mass="54324">MRPGVAPRPLDGGNPARQAMAMIDIRPVAHPIGKIVAALGASMLLPVAVDWWHGSPHWQVFFETGMLTFIAGVLLAVATGGAERSMTIRQAFLFTSALWLVVPVFGALPFVLGQPHASLTDAYFEAMSGVSTTGATAFPELDGLPRGVHLWRVMLHWMGGLGIVVVAMVFLPAMRVGGMQFFRSEGFDTMGKILPRASEIAGEVARLYLILTAACMLTFILLGMNGFDAVVQALSTVSTGGFSNRDASFAAFSGAPEWAAAGFMVLASIPFIRMVQAMRGQFGPIWQDGQIRAYLRWMVYACAAVFLYRLLDEAPDSLTGMLRETVFNTVSIFSGTGFASADVSAWGQFPLAVLFLCGLIGGCTGSTSCSVKVFRWLVLLQAVRAQIRRMQLPHRVYPLRFAGRVLEKDVIDSVIAFFTLFMLTFGLLIVALSLTGLHPRTALTAAWTSIANIGPVWGPEITGNGSVAQLPGAAKWLMIAGMYLGRLELIAVLVILLPRFWRG</sequence>
<dbReference type="PANTHER" id="PTHR32024">
    <property type="entry name" value="TRK SYSTEM POTASSIUM UPTAKE PROTEIN TRKG-RELATED"/>
    <property type="match status" value="1"/>
</dbReference>
<keyword evidence="7 12" id="KW-1133">Transmembrane helix</keyword>
<protein>
    <recommendedName>
        <fullName evidence="10">Trk system potassium uptake protein</fullName>
    </recommendedName>
</protein>
<dbReference type="GO" id="GO:0046872">
    <property type="term" value="F:metal ion binding"/>
    <property type="evidence" value="ECO:0007669"/>
    <property type="project" value="UniProtKB-KW"/>
</dbReference>
<feature type="transmembrane region" description="Helical" evidence="12">
    <location>
        <begin position="91"/>
        <end position="112"/>
    </location>
</feature>
<feature type="transmembrane region" description="Helical" evidence="12">
    <location>
        <begin position="414"/>
        <end position="434"/>
    </location>
</feature>
<dbReference type="InterPro" id="IPR003445">
    <property type="entry name" value="Cat_transpt"/>
</dbReference>
<evidence type="ECO:0000256" key="1">
    <source>
        <dbReference type="ARBA" id="ARBA00004651"/>
    </source>
</evidence>
<comment type="function">
    <text evidence="10">Low-affinity potassium transport system. Interacts with Trk system potassium uptake protein TrkA.</text>
</comment>
<evidence type="ECO:0000256" key="7">
    <source>
        <dbReference type="ARBA" id="ARBA00022989"/>
    </source>
</evidence>
<organism evidence="13 14">
    <name type="scientific">Paracoccus alcaliphilus</name>
    <dbReference type="NCBI Taxonomy" id="34002"/>
    <lineage>
        <taxon>Bacteria</taxon>
        <taxon>Pseudomonadati</taxon>
        <taxon>Pseudomonadota</taxon>
        <taxon>Alphaproteobacteria</taxon>
        <taxon>Rhodobacterales</taxon>
        <taxon>Paracoccaceae</taxon>
        <taxon>Paracoccus</taxon>
    </lineage>
</organism>
<evidence type="ECO:0000256" key="8">
    <source>
        <dbReference type="ARBA" id="ARBA00023065"/>
    </source>
</evidence>
<dbReference type="GO" id="GO:0005886">
    <property type="term" value="C:plasma membrane"/>
    <property type="evidence" value="ECO:0007669"/>
    <property type="project" value="UniProtKB-SubCell"/>
</dbReference>
<keyword evidence="4 10" id="KW-0633">Potassium transport</keyword>
<evidence type="ECO:0000256" key="2">
    <source>
        <dbReference type="ARBA" id="ARBA00022448"/>
    </source>
</evidence>
<evidence type="ECO:0000256" key="3">
    <source>
        <dbReference type="ARBA" id="ARBA00022475"/>
    </source>
</evidence>
<dbReference type="PANTHER" id="PTHR32024:SF3">
    <property type="entry name" value="TRK SYSTEM POTASSIUM UPTAKE PROTEIN"/>
    <property type="match status" value="1"/>
</dbReference>
<feature type="transmembrane region" description="Helical" evidence="12">
    <location>
        <begin position="207"/>
        <end position="227"/>
    </location>
</feature>
<feature type="transmembrane region" description="Helical" evidence="12">
    <location>
        <begin position="293"/>
        <end position="311"/>
    </location>
</feature>
<evidence type="ECO:0000256" key="10">
    <source>
        <dbReference type="PIRNR" id="PIRNR006247"/>
    </source>
</evidence>
<feature type="binding site" evidence="11">
    <location>
        <position position="240"/>
    </location>
    <ligand>
        <name>K(+)</name>
        <dbReference type="ChEBI" id="CHEBI:29103"/>
    </ligand>
</feature>
<evidence type="ECO:0000256" key="4">
    <source>
        <dbReference type="ARBA" id="ARBA00022538"/>
    </source>
</evidence>
<evidence type="ECO:0000313" key="13">
    <source>
        <dbReference type="EMBL" id="SEN69861.1"/>
    </source>
</evidence>
<keyword evidence="5 12" id="KW-0812">Transmembrane</keyword>
<dbReference type="EMBL" id="FODE01000013">
    <property type="protein sequence ID" value="SEN69861.1"/>
    <property type="molecule type" value="Genomic_DNA"/>
</dbReference>
<dbReference type="Pfam" id="PF02386">
    <property type="entry name" value="TrkH"/>
    <property type="match status" value="2"/>
</dbReference>
<evidence type="ECO:0000313" key="14">
    <source>
        <dbReference type="Proteomes" id="UP000199054"/>
    </source>
</evidence>
<evidence type="ECO:0000256" key="6">
    <source>
        <dbReference type="ARBA" id="ARBA00022958"/>
    </source>
</evidence>
<keyword evidence="3 10" id="KW-1003">Cell membrane</keyword>
<feature type="transmembrane region" description="Helical" evidence="12">
    <location>
        <begin position="32"/>
        <end position="52"/>
    </location>
</feature>
<feature type="transmembrane region" description="Helical" evidence="12">
    <location>
        <begin position="247"/>
        <end position="272"/>
    </location>
</feature>
<feature type="binding site" evidence="11">
    <location>
        <position position="452"/>
    </location>
    <ligand>
        <name>K(+)</name>
        <dbReference type="ChEBI" id="CHEBI:29103"/>
    </ligand>
</feature>
<evidence type="ECO:0000256" key="11">
    <source>
        <dbReference type="PIRSR" id="PIRSR006247-1"/>
    </source>
</evidence>
<comment type="similarity">
    <text evidence="10">Belongs to the TrkH potassium transport family.</text>
</comment>
<evidence type="ECO:0000256" key="9">
    <source>
        <dbReference type="ARBA" id="ARBA00023136"/>
    </source>
</evidence>
<comment type="subcellular location">
    <subcellularLocation>
        <location evidence="10">Cell inner membrane</location>
        <topology evidence="10">Multi-pass membrane protein</topology>
    </subcellularLocation>
    <subcellularLocation>
        <location evidence="1">Cell membrane</location>
        <topology evidence="1">Multi-pass membrane protein</topology>
    </subcellularLocation>
</comment>
<accession>A0A1H8INI3</accession>
<feature type="transmembrane region" description="Helical" evidence="12">
    <location>
        <begin position="58"/>
        <end position="79"/>
    </location>
</feature>
<keyword evidence="6 10" id="KW-0630">Potassium</keyword>
<keyword evidence="9 10" id="KW-0472">Membrane</keyword>
<keyword evidence="11" id="KW-0479">Metal-binding</keyword>
<dbReference type="PIRSF" id="PIRSF006247">
    <property type="entry name" value="TrkH"/>
    <property type="match status" value="1"/>
</dbReference>
<feature type="transmembrane region" description="Helical" evidence="12">
    <location>
        <begin position="476"/>
        <end position="497"/>
    </location>
</feature>
<feature type="binding site" evidence="11">
    <location>
        <position position="132"/>
    </location>
    <ligand>
        <name>K(+)</name>
        <dbReference type="ChEBI" id="CHEBI:29103"/>
    </ligand>
</feature>
<dbReference type="InterPro" id="IPR004772">
    <property type="entry name" value="TrkH"/>
</dbReference>
<name>A0A1H8INI3_9RHOB</name>
<dbReference type="AlphaFoldDB" id="A0A1H8INI3"/>
<dbReference type="STRING" id="34002.SAMN04489859_101366"/>
<keyword evidence="10" id="KW-0997">Cell inner membrane</keyword>
<gene>
    <name evidence="13" type="ORF">SAMN04489859_101366</name>
</gene>
<feature type="binding site" evidence="11">
    <location>
        <position position="336"/>
    </location>
    <ligand>
        <name>K(+)</name>
        <dbReference type="ChEBI" id="CHEBI:29103"/>
    </ligand>
</feature>
<feature type="binding site" evidence="11">
    <location>
        <position position="133"/>
    </location>
    <ligand>
        <name>K(+)</name>
        <dbReference type="ChEBI" id="CHEBI:29103"/>
    </ligand>
</feature>
<feature type="transmembrane region" description="Helical" evidence="12">
    <location>
        <begin position="352"/>
        <end position="380"/>
    </location>
</feature>
<dbReference type="GO" id="GO:0015379">
    <property type="term" value="F:potassium:chloride symporter activity"/>
    <property type="evidence" value="ECO:0007669"/>
    <property type="project" value="InterPro"/>
</dbReference>
<proteinExistence type="inferred from homology"/>
<reference evidence="13 14" key="1">
    <citation type="submission" date="2016-10" db="EMBL/GenBank/DDBJ databases">
        <authorList>
            <person name="de Groot N.N."/>
        </authorList>
    </citation>
    <scope>NUCLEOTIDE SEQUENCE [LARGE SCALE GENOMIC DNA]</scope>
    <source>
        <strain evidence="13 14">DSM 8512</strain>
    </source>
</reference>
<keyword evidence="2 10" id="KW-0813">Transport</keyword>
<evidence type="ECO:0000256" key="12">
    <source>
        <dbReference type="SAM" id="Phobius"/>
    </source>
</evidence>
<dbReference type="Proteomes" id="UP000199054">
    <property type="component" value="Unassembled WGS sequence"/>
</dbReference>
<keyword evidence="14" id="KW-1185">Reference proteome</keyword>
<feature type="transmembrane region" description="Helical" evidence="12">
    <location>
        <begin position="154"/>
        <end position="174"/>
    </location>
</feature>
<evidence type="ECO:0000256" key="5">
    <source>
        <dbReference type="ARBA" id="ARBA00022692"/>
    </source>
</evidence>